<evidence type="ECO:0000256" key="1">
    <source>
        <dbReference type="SAM" id="Phobius"/>
    </source>
</evidence>
<dbReference type="SUPFAM" id="SSF103473">
    <property type="entry name" value="MFS general substrate transporter"/>
    <property type="match status" value="1"/>
</dbReference>
<feature type="transmembrane region" description="Helical" evidence="1">
    <location>
        <begin position="180"/>
        <end position="201"/>
    </location>
</feature>
<organism evidence="2 3">
    <name type="scientific">Chroococcidiopsis cubana SAG 39.79</name>
    <dbReference type="NCBI Taxonomy" id="388085"/>
    <lineage>
        <taxon>Bacteria</taxon>
        <taxon>Bacillati</taxon>
        <taxon>Cyanobacteriota</taxon>
        <taxon>Cyanophyceae</taxon>
        <taxon>Chroococcidiopsidales</taxon>
        <taxon>Chroococcidiopsidaceae</taxon>
        <taxon>Chroococcidiopsis</taxon>
    </lineage>
</organism>
<keyword evidence="1" id="KW-1133">Transmembrane helix</keyword>
<sequence>MEKQEEDLSVSVLWLQVWGLAGLQGAIALTWLIYSVYLPKLLEESYFPAPVSSALLVVGNGLAVVLEPLMGGLSDRDKQQFGSRFPLIAAGIVLASTLFIAIPTVVVFGKGVGEFRWVSIVVSVAWTLAMIIFHSPAISLLRNYAPLEGLVLANSLLVLVAGLLTAFRPVAHNLVLNLDTIFAFAIGSFSLLGAAAILRYVNLPETLARANLTVRAAIEHKSTDNPPLKSALSLIFLSGMAIAWGTQFLTVTLSKMLMLRLEINNVDWLMVGVGIMLALAAPPTADWTLRLDNRRAICIGAIATAILLQIAVFIPSWLTLILAILGLLVTFNLVLNGAIPFVLMLVAPHQAGIGVGMYFGGIAGAESLSGLLLPPEQSVIPSVGAIGGAIAFLCLAACVRVSGRWRI</sequence>
<dbReference type="Gene3D" id="1.20.1250.20">
    <property type="entry name" value="MFS general substrate transporter like domains"/>
    <property type="match status" value="1"/>
</dbReference>
<accession>A0AB37UD98</accession>
<keyword evidence="1" id="KW-0812">Transmembrane</keyword>
<feature type="transmembrane region" description="Helical" evidence="1">
    <location>
        <begin position="87"/>
        <end position="109"/>
    </location>
</feature>
<gene>
    <name evidence="2" type="ORF">DSM107010_51560</name>
</gene>
<feature type="transmembrane region" description="Helical" evidence="1">
    <location>
        <begin position="379"/>
        <end position="399"/>
    </location>
</feature>
<name>A0AB37UD98_9CYAN</name>
<feature type="transmembrane region" description="Helical" evidence="1">
    <location>
        <begin position="115"/>
        <end position="133"/>
    </location>
</feature>
<dbReference type="AlphaFoldDB" id="A0AB37UD98"/>
<keyword evidence="3" id="KW-1185">Reference proteome</keyword>
<dbReference type="Proteomes" id="UP000282574">
    <property type="component" value="Unassembled WGS sequence"/>
</dbReference>
<dbReference type="RefSeq" id="WP_106166185.1">
    <property type="nucleotide sequence ID" value="NZ_JAVKZF010000002.1"/>
</dbReference>
<reference evidence="2 3" key="1">
    <citation type="journal article" date="2019" name="Genome Biol. Evol.">
        <title>Day and night: Metabolic profiles and evolutionary relationships of six axenic non-marine cyanobacteria.</title>
        <authorList>
            <person name="Will S.E."/>
            <person name="Henke P."/>
            <person name="Boedeker C."/>
            <person name="Huang S."/>
            <person name="Brinkmann H."/>
            <person name="Rohde M."/>
            <person name="Jarek M."/>
            <person name="Friedl T."/>
            <person name="Seufert S."/>
            <person name="Schumacher M."/>
            <person name="Overmann J."/>
            <person name="Neumann-Schaal M."/>
            <person name="Petersen J."/>
        </authorList>
    </citation>
    <scope>NUCLEOTIDE SEQUENCE [LARGE SCALE GENOMIC DNA]</scope>
    <source>
        <strain evidence="2 3">SAG 39.79</strain>
    </source>
</reference>
<dbReference type="PANTHER" id="PTHR23528:SF1">
    <property type="entry name" value="MAJOR FACILITATOR SUPERFAMILY (MFS) PROFILE DOMAIN-CONTAINING PROTEIN"/>
    <property type="match status" value="1"/>
</dbReference>
<dbReference type="PANTHER" id="PTHR23528">
    <property type="match status" value="1"/>
</dbReference>
<keyword evidence="1" id="KW-0472">Membrane</keyword>
<proteinExistence type="predicted"/>
<comment type="caution">
    <text evidence="2">The sequence shown here is derived from an EMBL/GenBank/DDBJ whole genome shotgun (WGS) entry which is preliminary data.</text>
</comment>
<feature type="transmembrane region" description="Helical" evidence="1">
    <location>
        <begin position="12"/>
        <end position="34"/>
    </location>
</feature>
<dbReference type="EMBL" id="RSCK01000064">
    <property type="protein sequence ID" value="RUT06908.1"/>
    <property type="molecule type" value="Genomic_DNA"/>
</dbReference>
<feature type="transmembrane region" description="Helical" evidence="1">
    <location>
        <begin position="145"/>
        <end position="168"/>
    </location>
</feature>
<protein>
    <recommendedName>
        <fullName evidence="4">MFS transporter</fullName>
    </recommendedName>
</protein>
<evidence type="ECO:0008006" key="4">
    <source>
        <dbReference type="Google" id="ProtNLM"/>
    </source>
</evidence>
<feature type="transmembrane region" description="Helical" evidence="1">
    <location>
        <begin position="353"/>
        <end position="373"/>
    </location>
</feature>
<feature type="transmembrane region" description="Helical" evidence="1">
    <location>
        <begin position="269"/>
        <end position="289"/>
    </location>
</feature>
<feature type="transmembrane region" description="Helical" evidence="1">
    <location>
        <begin position="296"/>
        <end position="314"/>
    </location>
</feature>
<feature type="transmembrane region" description="Helical" evidence="1">
    <location>
        <begin position="231"/>
        <end position="249"/>
    </location>
</feature>
<feature type="transmembrane region" description="Helical" evidence="1">
    <location>
        <begin position="46"/>
        <end position="66"/>
    </location>
</feature>
<evidence type="ECO:0000313" key="3">
    <source>
        <dbReference type="Proteomes" id="UP000282574"/>
    </source>
</evidence>
<dbReference type="InterPro" id="IPR036259">
    <property type="entry name" value="MFS_trans_sf"/>
</dbReference>
<evidence type="ECO:0000313" key="2">
    <source>
        <dbReference type="EMBL" id="RUT06908.1"/>
    </source>
</evidence>
<feature type="transmembrane region" description="Helical" evidence="1">
    <location>
        <begin position="320"/>
        <end position="346"/>
    </location>
</feature>